<dbReference type="AlphaFoldDB" id="A0A947DIU4"/>
<protein>
    <recommendedName>
        <fullName evidence="1">HepT-like domain-containing protein</fullName>
    </recommendedName>
</protein>
<evidence type="ECO:0000313" key="2">
    <source>
        <dbReference type="EMBL" id="MBT9318037.1"/>
    </source>
</evidence>
<proteinExistence type="predicted"/>
<dbReference type="Proteomes" id="UP000717364">
    <property type="component" value="Unassembled WGS sequence"/>
</dbReference>
<gene>
    <name evidence="2" type="ORF">IXB50_21730</name>
</gene>
<evidence type="ECO:0000313" key="3">
    <source>
        <dbReference type="Proteomes" id="UP000717364"/>
    </source>
</evidence>
<dbReference type="RefSeq" id="WP_215611099.1">
    <property type="nucleotide sequence ID" value="NZ_JADOES010000076.1"/>
</dbReference>
<organism evidence="2 3">
    <name type="scientific">Leptothoe spongobia TAU-MAC 1115</name>
    <dbReference type="NCBI Taxonomy" id="1967444"/>
    <lineage>
        <taxon>Bacteria</taxon>
        <taxon>Bacillati</taxon>
        <taxon>Cyanobacteriota</taxon>
        <taxon>Cyanophyceae</taxon>
        <taxon>Nodosilineales</taxon>
        <taxon>Cymatolegaceae</taxon>
        <taxon>Leptothoe</taxon>
        <taxon>Leptothoe spongobia</taxon>
    </lineage>
</organism>
<dbReference type="EMBL" id="JADOES010000076">
    <property type="protein sequence ID" value="MBT9318037.1"/>
    <property type="molecule type" value="Genomic_DNA"/>
</dbReference>
<dbReference type="InterPro" id="IPR048769">
    <property type="entry name" value="HepT-like_dom"/>
</dbReference>
<evidence type="ECO:0000259" key="1">
    <source>
        <dbReference type="Pfam" id="PF20797"/>
    </source>
</evidence>
<name>A0A947DIU4_9CYAN</name>
<keyword evidence="3" id="KW-1185">Reference proteome</keyword>
<reference evidence="2" key="2">
    <citation type="journal article" date="2021" name="Mar. Drugs">
        <title>Genome Reduction and Secondary Metabolism of the Marine Sponge-Associated Cyanobacterium Leptothoe.</title>
        <authorList>
            <person name="Konstantinou D."/>
            <person name="Popin R.V."/>
            <person name="Fewer D.P."/>
            <person name="Sivonen K."/>
            <person name="Gkelis S."/>
        </authorList>
    </citation>
    <scope>NUCLEOTIDE SEQUENCE</scope>
    <source>
        <strain evidence="2">TAU-MAC 1115</strain>
    </source>
</reference>
<accession>A0A947DIU4</accession>
<sequence length="153" mass="17889">MSRLARRITQEFFPINAALERAAAGWQKFKKSQDELYIDSVALNIQAAYSGLERLFELIAREIDNTRPEGINWHQLLLQQMATERAGVRPPVISNETLKLLDEYRKFRHVVRHIYPDDFEIDKIETLATQMKVTFSQVTEELMIFAQFLETKS</sequence>
<dbReference type="Pfam" id="PF20797">
    <property type="entry name" value="HepT-like_2"/>
    <property type="match status" value="1"/>
</dbReference>
<comment type="caution">
    <text evidence="2">The sequence shown here is derived from an EMBL/GenBank/DDBJ whole genome shotgun (WGS) entry which is preliminary data.</text>
</comment>
<feature type="domain" description="HepT-like" evidence="1">
    <location>
        <begin position="41"/>
        <end position="148"/>
    </location>
</feature>
<reference evidence="2" key="1">
    <citation type="submission" date="2020-11" db="EMBL/GenBank/DDBJ databases">
        <authorList>
            <person name="Konstantinou D."/>
            <person name="Gkelis S."/>
            <person name="Popin R."/>
            <person name="Fewer D."/>
            <person name="Sivonen K."/>
        </authorList>
    </citation>
    <scope>NUCLEOTIDE SEQUENCE</scope>
    <source>
        <strain evidence="2">TAU-MAC 1115</strain>
    </source>
</reference>